<dbReference type="STRING" id="1220578.FPE01S_04_02320"/>
<dbReference type="InterPro" id="IPR012328">
    <property type="entry name" value="Chalcone/stilbene_synt_C"/>
</dbReference>
<dbReference type="CDD" id="cd00831">
    <property type="entry name" value="CHS_like"/>
    <property type="match status" value="1"/>
</dbReference>
<dbReference type="Pfam" id="PF00195">
    <property type="entry name" value="Chal_sti_synt_N"/>
    <property type="match status" value="1"/>
</dbReference>
<name>A0A0E9N592_9BACT</name>
<dbReference type="PIRSF" id="PIRSF000451">
    <property type="entry name" value="PKS_III"/>
    <property type="match status" value="1"/>
</dbReference>
<dbReference type="Proteomes" id="UP000033121">
    <property type="component" value="Unassembled WGS sequence"/>
</dbReference>
<evidence type="ECO:0000259" key="4">
    <source>
        <dbReference type="Pfam" id="PF00195"/>
    </source>
</evidence>
<evidence type="ECO:0000256" key="2">
    <source>
        <dbReference type="ARBA" id="ARBA00022679"/>
    </source>
</evidence>
<dbReference type="InterPro" id="IPR001099">
    <property type="entry name" value="Chalcone/stilbene_synt_N"/>
</dbReference>
<dbReference type="PANTHER" id="PTHR11877:SF46">
    <property type="entry name" value="TYPE III POLYKETIDE SYNTHASE A"/>
    <property type="match status" value="1"/>
</dbReference>
<dbReference type="InterPro" id="IPR016039">
    <property type="entry name" value="Thiolase-like"/>
</dbReference>
<dbReference type="Gene3D" id="3.40.47.10">
    <property type="match status" value="2"/>
</dbReference>
<dbReference type="PANTHER" id="PTHR11877">
    <property type="entry name" value="HYDROXYMETHYLGLUTARYL-COA SYNTHASE"/>
    <property type="match status" value="1"/>
</dbReference>
<sequence length="343" mass="37795">MDIRHFMEGVFALDPVERRKLAYLYQHSGIDNRYSVIPDYSLPPAAWQFYSPEESLEPFPDISKRMDWYKRYAAGLSVAAINNCLQDQCLRQECVTHLITVSCTGMSAPGLDVELVELLGFPRSTKRSSINFMGCYAAIHALRQGDQICRAERDARVLIVCTELCTLHFQKTPSPDNIAASLLFGDGSAAVLLGNGEGGLATIRDFYAEFLPSGKKDMCWEITPYGFAMTLSGYIPELIRADFRPLVDRALENAGWVAAQVDDWCIHPGGKRILQAVAHCLDLPDAQLEDAYGVLREFGNMSSPTVLFVLSRMLAKGTGGKTLMAAFGPGLCIETCCLEAVVS</sequence>
<comment type="similarity">
    <text evidence="1">Belongs to the thiolase-like superfamily. Chalcone/stilbene synthases family.</text>
</comment>
<reference evidence="6 7" key="1">
    <citation type="submission" date="2015-04" db="EMBL/GenBank/DDBJ databases">
        <title>Whole genome shotgun sequence of Flavihumibacter petaseus NBRC 106054.</title>
        <authorList>
            <person name="Miyazawa S."/>
            <person name="Hosoyama A."/>
            <person name="Hashimoto M."/>
            <person name="Noguchi M."/>
            <person name="Tsuchikane K."/>
            <person name="Ohji S."/>
            <person name="Yamazoe A."/>
            <person name="Ichikawa N."/>
            <person name="Kimura A."/>
            <person name="Fujita N."/>
        </authorList>
    </citation>
    <scope>NUCLEOTIDE SEQUENCE [LARGE SCALE GENOMIC DNA]</scope>
    <source>
        <strain evidence="6 7">NBRC 106054</strain>
    </source>
</reference>
<evidence type="ECO:0000259" key="5">
    <source>
        <dbReference type="Pfam" id="PF02797"/>
    </source>
</evidence>
<gene>
    <name evidence="6" type="ORF">FPE01S_04_02320</name>
</gene>
<dbReference type="GO" id="GO:0016747">
    <property type="term" value="F:acyltransferase activity, transferring groups other than amino-acyl groups"/>
    <property type="evidence" value="ECO:0007669"/>
    <property type="project" value="InterPro"/>
</dbReference>
<proteinExistence type="inferred from homology"/>
<dbReference type="SUPFAM" id="SSF53901">
    <property type="entry name" value="Thiolase-like"/>
    <property type="match status" value="1"/>
</dbReference>
<feature type="domain" description="Chalcone/stilbene synthase N-terminal" evidence="4">
    <location>
        <begin position="18"/>
        <end position="195"/>
    </location>
</feature>
<feature type="active site" description="Acyl-thioester intermediate" evidence="3">
    <location>
        <position position="135"/>
    </location>
</feature>
<dbReference type="AlphaFoldDB" id="A0A0E9N592"/>
<dbReference type="InterPro" id="IPR011141">
    <property type="entry name" value="Polyketide_synthase_type-III"/>
</dbReference>
<evidence type="ECO:0000313" key="6">
    <source>
        <dbReference type="EMBL" id="GAO44989.1"/>
    </source>
</evidence>
<keyword evidence="2" id="KW-0808">Transferase</keyword>
<dbReference type="GO" id="GO:0030639">
    <property type="term" value="P:polyketide biosynthetic process"/>
    <property type="evidence" value="ECO:0007669"/>
    <property type="project" value="TreeGrafter"/>
</dbReference>
<organism evidence="6 7">
    <name type="scientific">Flavihumibacter petaseus NBRC 106054</name>
    <dbReference type="NCBI Taxonomy" id="1220578"/>
    <lineage>
        <taxon>Bacteria</taxon>
        <taxon>Pseudomonadati</taxon>
        <taxon>Bacteroidota</taxon>
        <taxon>Chitinophagia</taxon>
        <taxon>Chitinophagales</taxon>
        <taxon>Chitinophagaceae</taxon>
        <taxon>Flavihumibacter</taxon>
    </lineage>
</organism>
<accession>A0A0E9N592</accession>
<comment type="caution">
    <text evidence="6">The sequence shown here is derived from an EMBL/GenBank/DDBJ whole genome shotgun (WGS) entry which is preliminary data.</text>
</comment>
<feature type="domain" description="Chalcone/stilbene synthase C-terminal" evidence="5">
    <location>
        <begin position="209"/>
        <end position="341"/>
    </location>
</feature>
<keyword evidence="7" id="KW-1185">Reference proteome</keyword>
<protein>
    <submittedName>
        <fullName evidence="6">Putative type III polyketide synthase</fullName>
    </submittedName>
</protein>
<dbReference type="EMBL" id="BBWV01000004">
    <property type="protein sequence ID" value="GAO44989.1"/>
    <property type="molecule type" value="Genomic_DNA"/>
</dbReference>
<evidence type="ECO:0000313" key="7">
    <source>
        <dbReference type="Proteomes" id="UP000033121"/>
    </source>
</evidence>
<dbReference type="Pfam" id="PF02797">
    <property type="entry name" value="Chal_sti_synt_C"/>
    <property type="match status" value="1"/>
</dbReference>
<evidence type="ECO:0000256" key="1">
    <source>
        <dbReference type="ARBA" id="ARBA00005531"/>
    </source>
</evidence>
<evidence type="ECO:0000256" key="3">
    <source>
        <dbReference type="PIRSR" id="PIRSR000451-1"/>
    </source>
</evidence>